<evidence type="ECO:0000256" key="3">
    <source>
        <dbReference type="ARBA" id="ARBA00022840"/>
    </source>
</evidence>
<evidence type="ECO:0000256" key="1">
    <source>
        <dbReference type="ARBA" id="ARBA00005417"/>
    </source>
</evidence>
<sequence>MVTKQSSQRLETVAAASPAIELRRINKHFGPVHANKDIDLLVRRGTVHGIVGENGAGKSTLMSILYGFYTADSGEILVNGTPHAITDSRHALALGIGMVHQHFMLVENFTVLENIVLGAEDSRLLDTSLRRAREQLRALAKDYGLEVDPDAIIEDLSVGQQQRVEILKALYRGAEILILDEPTGVLTPAEADHLFRILRTLRDEGKTIILITHKLREIMAITDEVSVMRQGAMVKTLETAQTSPAEIAEAMVGRRVLLRVEKDQAAPGKVMLEVKNLVVADDFKIPRVKDVSFSVRAGEIVGLAGVSGNGQSELLEAITGMRDQTSGTVYLNGQPLSLEGDDGAARARAAGLAHVPEDRLRMGLVTNFQAWENTVLGYQDKYGGGPGLSIADAKAAAREHIAKFDIRPTNAELKTANFSGGNQQKIVLAREMERDPDVLVIGQPTRGVDIGAIEFIHNEIIKMRDEGKAILLVSVELDEIRSLSDRILVMFDGHIVGEADPATADEGALGLLMAGVTREGGTPGPGTMPEHVTPVERTLTEFSPKDNSSKDVSP</sequence>
<dbReference type="PANTHER" id="PTHR43790">
    <property type="entry name" value="CARBOHYDRATE TRANSPORT ATP-BINDING PROTEIN MG119-RELATED"/>
    <property type="match status" value="1"/>
</dbReference>
<protein>
    <submittedName>
        <fullName evidence="6">ABC transporter ATP-binding protein</fullName>
    </submittedName>
</protein>
<dbReference type="PANTHER" id="PTHR43790:SF4">
    <property type="entry name" value="GUANOSINE IMPORT ATP-BINDING PROTEIN NUPO"/>
    <property type="match status" value="1"/>
</dbReference>
<dbReference type="SMART" id="SM00382">
    <property type="entry name" value="AAA"/>
    <property type="match status" value="2"/>
</dbReference>
<evidence type="ECO:0000259" key="5">
    <source>
        <dbReference type="PROSITE" id="PS50893"/>
    </source>
</evidence>
<keyword evidence="7" id="KW-1185">Reference proteome</keyword>
<feature type="compositionally biased region" description="Basic and acidic residues" evidence="4">
    <location>
        <begin position="543"/>
        <end position="554"/>
    </location>
</feature>
<dbReference type="InterPro" id="IPR017871">
    <property type="entry name" value="ABC_transporter-like_CS"/>
</dbReference>
<organism evidence="6 7">
    <name type="scientific">Devosia rhizoryzae</name>
    <dbReference type="NCBI Taxonomy" id="2774137"/>
    <lineage>
        <taxon>Bacteria</taxon>
        <taxon>Pseudomonadati</taxon>
        <taxon>Pseudomonadota</taxon>
        <taxon>Alphaproteobacteria</taxon>
        <taxon>Hyphomicrobiales</taxon>
        <taxon>Devosiaceae</taxon>
        <taxon>Devosia</taxon>
    </lineage>
</organism>
<dbReference type="PROSITE" id="PS50893">
    <property type="entry name" value="ABC_TRANSPORTER_2"/>
    <property type="match status" value="2"/>
</dbReference>
<keyword evidence="2" id="KW-0547">Nucleotide-binding</keyword>
<feature type="domain" description="ABC transporter" evidence="5">
    <location>
        <begin position="272"/>
        <end position="517"/>
    </location>
</feature>
<proteinExistence type="inferred from homology"/>
<feature type="region of interest" description="Disordered" evidence="4">
    <location>
        <begin position="518"/>
        <end position="554"/>
    </location>
</feature>
<dbReference type="GO" id="GO:0005524">
    <property type="term" value="F:ATP binding"/>
    <property type="evidence" value="ECO:0007669"/>
    <property type="project" value="UniProtKB-KW"/>
</dbReference>
<evidence type="ECO:0000313" key="7">
    <source>
        <dbReference type="Proteomes" id="UP000595857"/>
    </source>
</evidence>
<comment type="similarity">
    <text evidence="1">Belongs to the ABC transporter superfamily.</text>
</comment>
<dbReference type="Gene3D" id="3.40.50.300">
    <property type="entry name" value="P-loop containing nucleotide triphosphate hydrolases"/>
    <property type="match status" value="2"/>
</dbReference>
<reference evidence="6 7" key="1">
    <citation type="submission" date="2021-01" db="EMBL/GenBank/DDBJ databases">
        <title>Genome seq and assembly of Devosia sp. LEGU1.</title>
        <authorList>
            <person name="Chhetri G."/>
        </authorList>
    </citation>
    <scope>NUCLEOTIDE SEQUENCE [LARGE SCALE GENOMIC DNA]</scope>
    <source>
        <strain evidence="6 7">LEGU1</strain>
    </source>
</reference>
<dbReference type="CDD" id="cd03215">
    <property type="entry name" value="ABC_Carb_Monos_II"/>
    <property type="match status" value="1"/>
</dbReference>
<dbReference type="InterPro" id="IPR003439">
    <property type="entry name" value="ABC_transporter-like_ATP-bd"/>
</dbReference>
<dbReference type="InterPro" id="IPR027417">
    <property type="entry name" value="P-loop_NTPase"/>
</dbReference>
<dbReference type="EMBL" id="CP068046">
    <property type="protein sequence ID" value="QQR38588.1"/>
    <property type="molecule type" value="Genomic_DNA"/>
</dbReference>
<dbReference type="Pfam" id="PF00005">
    <property type="entry name" value="ABC_tran"/>
    <property type="match status" value="2"/>
</dbReference>
<name>A0ABX7C309_9HYPH</name>
<dbReference type="InterPro" id="IPR050107">
    <property type="entry name" value="ABC_carbohydrate_import_ATPase"/>
</dbReference>
<dbReference type="Proteomes" id="UP000595857">
    <property type="component" value="Chromosome"/>
</dbReference>
<evidence type="ECO:0000313" key="6">
    <source>
        <dbReference type="EMBL" id="QQR38588.1"/>
    </source>
</evidence>
<evidence type="ECO:0000256" key="4">
    <source>
        <dbReference type="SAM" id="MobiDB-lite"/>
    </source>
</evidence>
<evidence type="ECO:0000256" key="2">
    <source>
        <dbReference type="ARBA" id="ARBA00022741"/>
    </source>
</evidence>
<dbReference type="CDD" id="cd03216">
    <property type="entry name" value="ABC_Carb_Monos_I"/>
    <property type="match status" value="1"/>
</dbReference>
<dbReference type="PROSITE" id="PS00211">
    <property type="entry name" value="ABC_TRANSPORTER_1"/>
    <property type="match status" value="2"/>
</dbReference>
<feature type="domain" description="ABC transporter" evidence="5">
    <location>
        <begin position="20"/>
        <end position="255"/>
    </location>
</feature>
<gene>
    <name evidence="6" type="ORF">JI748_12515</name>
</gene>
<dbReference type="SUPFAM" id="SSF52540">
    <property type="entry name" value="P-loop containing nucleoside triphosphate hydrolases"/>
    <property type="match status" value="2"/>
</dbReference>
<dbReference type="InterPro" id="IPR003593">
    <property type="entry name" value="AAA+_ATPase"/>
</dbReference>
<accession>A0ABX7C309</accession>
<keyword evidence="3 6" id="KW-0067">ATP-binding</keyword>